<keyword evidence="1" id="KW-0812">Transmembrane</keyword>
<dbReference type="Proteomes" id="UP000270988">
    <property type="component" value="Chromosome"/>
</dbReference>
<accession>A0A448UUI7</accession>
<sequence>MRNSEPVNFFDTGIEGVRAGFGEHMLKGVGVGEFRASDVLDTTVMGLNLLTGVGIVLFLSFQYVLLHTLCLLSFG</sequence>
<name>A0A448UUI7_9MICC</name>
<organism evidence="2 3">
    <name type="scientific">Rothia dentocariosa</name>
    <dbReference type="NCBI Taxonomy" id="2047"/>
    <lineage>
        <taxon>Bacteria</taxon>
        <taxon>Bacillati</taxon>
        <taxon>Actinomycetota</taxon>
        <taxon>Actinomycetes</taxon>
        <taxon>Micrococcales</taxon>
        <taxon>Micrococcaceae</taxon>
        <taxon>Rothia</taxon>
    </lineage>
</organism>
<feature type="transmembrane region" description="Helical" evidence="1">
    <location>
        <begin position="49"/>
        <end position="74"/>
    </location>
</feature>
<evidence type="ECO:0000313" key="2">
    <source>
        <dbReference type="EMBL" id="VEJ29524.1"/>
    </source>
</evidence>
<dbReference type="EMBL" id="LR134521">
    <property type="protein sequence ID" value="VEJ29524.1"/>
    <property type="molecule type" value="Genomic_DNA"/>
</dbReference>
<evidence type="ECO:0000256" key="1">
    <source>
        <dbReference type="SAM" id="Phobius"/>
    </source>
</evidence>
<keyword evidence="1" id="KW-1133">Transmembrane helix</keyword>
<evidence type="ECO:0000313" key="3">
    <source>
        <dbReference type="Proteomes" id="UP000270988"/>
    </source>
</evidence>
<proteinExistence type="predicted"/>
<dbReference type="AlphaFoldDB" id="A0A448UUI7"/>
<keyword evidence="1" id="KW-0472">Membrane</keyword>
<protein>
    <submittedName>
        <fullName evidence="2">Uncharacterized protein</fullName>
    </submittedName>
</protein>
<reference evidence="2 3" key="1">
    <citation type="submission" date="2018-12" db="EMBL/GenBank/DDBJ databases">
        <authorList>
            <consortium name="Pathogen Informatics"/>
        </authorList>
    </citation>
    <scope>NUCLEOTIDE SEQUENCE [LARGE SCALE GENOMIC DNA]</scope>
    <source>
        <strain evidence="2 3">NCTC10918</strain>
    </source>
</reference>
<gene>
    <name evidence="2" type="ORF">NCTC10918_00783</name>
</gene>